<organismHost>
    <name type="scientific">Ornithodoros</name>
    <name type="common">relapsing fever ticks</name>
    <dbReference type="NCBI Taxonomy" id="6937"/>
</organismHost>
<organismHost>
    <name type="scientific">Sus scrofa</name>
    <name type="common">Pig</name>
    <dbReference type="NCBI Taxonomy" id="9823"/>
</organismHost>
<evidence type="ECO:0000313" key="5">
    <source>
        <dbReference type="EMBL" id="AXB49982.1"/>
    </source>
</evidence>
<dbReference type="EMBL" id="MH025918">
    <property type="protein sequence ID" value="AXB49638.1"/>
    <property type="molecule type" value="Genomic_DNA"/>
</dbReference>
<organism evidence="1">
    <name type="scientific">African swine fever virus</name>
    <name type="common">ASFV</name>
    <dbReference type="NCBI Taxonomy" id="10497"/>
    <lineage>
        <taxon>Viruses</taxon>
        <taxon>Varidnaviria</taxon>
        <taxon>Bamfordvirae</taxon>
        <taxon>Nucleocytoviricota</taxon>
        <taxon>Pokkesviricetes</taxon>
        <taxon>Asfuvirales</taxon>
        <taxon>Asfarviridae</taxon>
        <taxon>Asfivirus</taxon>
        <taxon>Asfivirus haemorrhagiae</taxon>
    </lineage>
</organism>
<dbReference type="EMBL" id="MH025917">
    <property type="protein sequence ID" value="AXB49466.1"/>
    <property type="molecule type" value="Genomic_DNA"/>
</dbReference>
<reference evidence="1" key="2">
    <citation type="submission" date="2018-07" db="EMBL/GenBank/DDBJ databases">
        <title>Five whole genome sequences of African swine fever virus genotype IX from domestic pigs in Uganda.</title>
        <authorList>
            <person name="Masembe C."/>
            <person name="Sreenu V.B."/>
            <person name="Filipe A.D.S."/>
            <person name="Wilkie G."/>
            <person name="Ogweng P."/>
            <person name="Mayega F.J."/>
            <person name="Muwanika V."/>
            <person name="Biek R."/>
            <person name="Palmarini M."/>
            <person name="Davison A."/>
        </authorList>
    </citation>
    <scope>NUCLEOTIDE SEQUENCE [LARGE SCALE GENOMIC DNA]</scope>
    <source>
        <strain evidence="4">N10</strain>
        <strain evidence="3">R25</strain>
        <strain evidence="5">R35</strain>
        <strain evidence="2">R7</strain>
        <strain evidence="1">R8</strain>
    </source>
</reference>
<proteinExistence type="predicted"/>
<dbReference type="Proteomes" id="UP000273742">
    <property type="component" value="Segment"/>
</dbReference>
<dbReference type="Proteomes" id="UP000267661">
    <property type="component" value="Segment"/>
</dbReference>
<gene>
    <name evidence="1" type="primary">C84L</name>
</gene>
<evidence type="ECO:0000313" key="3">
    <source>
        <dbReference type="EMBL" id="AXB49638.1"/>
    </source>
</evidence>
<accession>A0A2Z5DEJ6</accession>
<reference evidence="1" key="1">
    <citation type="submission" date="2018-03" db="EMBL/GenBank/DDBJ databases">
        <authorList>
            <person name="Keele B.F."/>
        </authorList>
    </citation>
    <scope>NUCLEOTIDE SEQUENCE</scope>
    <source>
        <strain evidence="4">N10</strain>
        <strain evidence="3">R25</strain>
        <strain evidence="5">R35</strain>
        <strain evidence="2">R7</strain>
        <strain evidence="1">R8</strain>
    </source>
</reference>
<evidence type="ECO:0000313" key="2">
    <source>
        <dbReference type="EMBL" id="AXB49466.1"/>
    </source>
</evidence>
<organismHost>
    <name type="scientific">Ornithodoros moubata</name>
    <name type="common">Soft tick</name>
    <name type="synonym">Argasid tick</name>
    <dbReference type="NCBI Taxonomy" id="6938"/>
</organismHost>
<evidence type="ECO:0000313" key="4">
    <source>
        <dbReference type="EMBL" id="AXB49809.1"/>
    </source>
</evidence>
<organismHost>
    <name type="scientific">Phacochoerus aethiopicus</name>
    <name type="common">Warthog</name>
    <dbReference type="NCBI Taxonomy" id="85517"/>
</organismHost>
<dbReference type="Proteomes" id="UP000276891">
    <property type="component" value="Segment"/>
</dbReference>
<dbReference type="EMBL" id="MH025920">
    <property type="protein sequence ID" value="AXB49982.1"/>
    <property type="molecule type" value="Genomic_DNA"/>
</dbReference>
<evidence type="ECO:0000313" key="1">
    <source>
        <dbReference type="EMBL" id="AXB49292.1"/>
    </source>
</evidence>
<dbReference type="Proteomes" id="UP000275389">
    <property type="component" value="Segment"/>
</dbReference>
<dbReference type="Proteomes" id="UP000282153">
    <property type="component" value="Segment"/>
</dbReference>
<name>A0A2Z5DEJ6_ASF</name>
<protein>
    <submittedName>
        <fullName evidence="1">PC84L</fullName>
    </submittedName>
</protein>
<dbReference type="EMBL" id="MH025916">
    <property type="protein sequence ID" value="AXB49292.1"/>
    <property type="molecule type" value="Genomic_DNA"/>
</dbReference>
<organismHost>
    <name type="scientific">Potamochoerus larvatus</name>
    <name type="common">Bushpig</name>
    <dbReference type="NCBI Taxonomy" id="273792"/>
</organismHost>
<organismHost>
    <name type="scientific">Phacochoerus africanus</name>
    <name type="common">Warthog</name>
    <dbReference type="NCBI Taxonomy" id="41426"/>
</organismHost>
<sequence>MYMDQEQLFDRLYSLNLQLAAKNDQKKRKPVFYPEWEKDPTDTNDDVYYGLRYKPEAKKTLRSTWMKSDFESHRSSSA</sequence>
<dbReference type="EMBL" id="MH025919">
    <property type="protein sequence ID" value="AXB49809.1"/>
    <property type="molecule type" value="Genomic_DNA"/>
</dbReference>